<dbReference type="Pfam" id="PF23055">
    <property type="entry name" value="DUF7041"/>
    <property type="match status" value="1"/>
</dbReference>
<dbReference type="EC" id="2.7.7.49" evidence="1"/>
<dbReference type="InterPro" id="IPR055469">
    <property type="entry name" value="DUF7041"/>
</dbReference>
<dbReference type="InterPro" id="IPR050951">
    <property type="entry name" value="Retrovirus_Pol_polyprotein"/>
</dbReference>
<gene>
    <name evidence="6" type="ORF">ONE63_011376</name>
</gene>
<dbReference type="GO" id="GO:0003964">
    <property type="term" value="F:RNA-directed DNA polymerase activity"/>
    <property type="evidence" value="ECO:0007669"/>
    <property type="project" value="UniProtKB-EC"/>
</dbReference>
<dbReference type="Pfam" id="PF00665">
    <property type="entry name" value="rve"/>
    <property type="match status" value="1"/>
</dbReference>
<dbReference type="InterPro" id="IPR000477">
    <property type="entry name" value="RT_dom"/>
</dbReference>
<dbReference type="PROSITE" id="PS50878">
    <property type="entry name" value="RT_POL"/>
    <property type="match status" value="1"/>
</dbReference>
<feature type="compositionally biased region" description="Pro residues" evidence="3">
    <location>
        <begin position="711"/>
        <end position="723"/>
    </location>
</feature>
<dbReference type="FunFam" id="3.30.420.10:FF:000032">
    <property type="entry name" value="Retrovirus-related Pol polyprotein from transposon 297-like Protein"/>
    <property type="match status" value="1"/>
</dbReference>
<dbReference type="Gene3D" id="1.10.340.70">
    <property type="match status" value="1"/>
</dbReference>
<evidence type="ECO:0000256" key="1">
    <source>
        <dbReference type="ARBA" id="ARBA00012493"/>
    </source>
</evidence>
<dbReference type="Gene3D" id="3.30.420.10">
    <property type="entry name" value="Ribonuclease H-like superfamily/Ribonuclease H"/>
    <property type="match status" value="1"/>
</dbReference>
<dbReference type="InterPro" id="IPR043128">
    <property type="entry name" value="Rev_trsase/Diguanyl_cyclase"/>
</dbReference>
<dbReference type="PANTHER" id="PTHR37984:SF5">
    <property type="entry name" value="PROTEIN NYNRIN-LIKE"/>
    <property type="match status" value="1"/>
</dbReference>
<dbReference type="Pfam" id="PF00078">
    <property type="entry name" value="RVT_1"/>
    <property type="match status" value="1"/>
</dbReference>
<dbReference type="CDD" id="cd09274">
    <property type="entry name" value="RNase_HI_RT_Ty3"/>
    <property type="match status" value="1"/>
</dbReference>
<dbReference type="PANTHER" id="PTHR37984">
    <property type="entry name" value="PROTEIN CBG26694"/>
    <property type="match status" value="1"/>
</dbReference>
<comment type="caution">
    <text evidence="6">The sequence shown here is derived from an EMBL/GenBank/DDBJ whole genome shotgun (WGS) entry which is preliminary data.</text>
</comment>
<dbReference type="GO" id="GO:0042575">
    <property type="term" value="C:DNA polymerase complex"/>
    <property type="evidence" value="ECO:0007669"/>
    <property type="project" value="UniProtKB-ARBA"/>
</dbReference>
<dbReference type="Proteomes" id="UP001075354">
    <property type="component" value="Unassembled WGS sequence"/>
</dbReference>
<sequence length="1151" mass="127120">MASLGEHGRFATVVRHLGEAQAAEVSEAIVTPHPSTPYTTLKNKLLERLLGTQAQRLRQLTAPDDVGDRRPSSMLRHMRTLAGTDVGDTLLRQLWMQRLPPVTRAVLVGQPALPLDALAELADSISEAAASDTGAAGATCATSAQPPNPDVQQLASCIMDLTQQVAALKSPQLTIDLGLPQPLPWRFVIADVSCPILGADFLAKYDLLTDCKRNRLVHAPSNTFVQGNPAHTKQHSVKAVTLAGNTSPFSKILAEFPELTRPAGLPHPVKHKTVHHIRTTPGPPVAARPRRLAPAKLLVAQAEFDNMVRTGTARPSDSPWSSPLHLAPKGETAWRPCGDYRALNARTVPDRYPVRHIQDATANLAGCTVFSVVDMVKAYHHIPVHPDDIPKTAITTPFGAFEFPMMTFGLRNAAQTFQRFIDEVTRGLTFCFPYIDDVLVFSKNEDEHRQHLRSLFSRLAEYGIIVNAEKTVLGQPEVRFLGILVSSRGTRPPPDRLAALREYPPPPTAAGLRRFLGIINFYRSFLPRAAHAQAPLHDILATNALKGAQAVPWTPELLRAFDACKRHLAEATMRAHPVAGAQLGLFVDASMIAAGAALHQRVDKQWQPLDFYSKKLSQRQAETPPYHRELLAVYLAVQHWRQILEAQPATIYTDHKPLVHAFAERRDKLAPVQLNQLTFISQFTTDIQHIAGKDNVVADALSRVEDGSPEDSPPQPPPPPPPGAATCTITAPPTPADLEAAQATDDELRAYLAPMTPGSALRLEPVAVPGHPRPLLCDTSTGRPRPFVPAAFRRRAFDAIHGLSHPGARSSVRLVSARFVWPELRKDVRAWANACEHCQRAKVTRHASAPLADFDPPTARFSHVHLDLVGVLPSASGFRYILTMMDRWTRWPEAIPLQTADAEAVTSAFLLHWVARFGAPQYLTTDRGSQFQSHLFRSTVRLLGAQQYRSTAYHPQTSGMLERWHRPLKASMMCHSDSSWLTSLPWVLLGLRSALKEDIGASTADLVYGEPLRLPGDLLTQPSNTPPPAAELPNLLARIRKQVELLRPQPASRHGRKAVFTFPALATATHVYLRDDTVRGALQPPYTGPHAVLAKDDKTILRCPIQIQVFCHYLELLENFFRIVWSYQGRLLHEYVHVRSDTACSAHWLCR</sequence>
<proteinExistence type="predicted"/>
<evidence type="ECO:0000259" key="4">
    <source>
        <dbReference type="PROSITE" id="PS50878"/>
    </source>
</evidence>
<evidence type="ECO:0000313" key="7">
    <source>
        <dbReference type="Proteomes" id="UP001075354"/>
    </source>
</evidence>
<dbReference type="AlphaFoldDB" id="A0AAV7WZE8"/>
<dbReference type="Gene3D" id="3.10.10.10">
    <property type="entry name" value="HIV Type 1 Reverse Transcriptase, subunit A, domain 1"/>
    <property type="match status" value="1"/>
</dbReference>
<dbReference type="SUPFAM" id="SSF56672">
    <property type="entry name" value="DNA/RNA polymerases"/>
    <property type="match status" value="1"/>
</dbReference>
<dbReference type="PROSITE" id="PS50994">
    <property type="entry name" value="INTEGRASE"/>
    <property type="match status" value="1"/>
</dbReference>
<dbReference type="Gene3D" id="3.30.70.270">
    <property type="match status" value="2"/>
</dbReference>
<evidence type="ECO:0000259" key="5">
    <source>
        <dbReference type="PROSITE" id="PS50994"/>
    </source>
</evidence>
<name>A0AAV7WZE8_9NEOP</name>
<dbReference type="Pfam" id="PF17919">
    <property type="entry name" value="RT_RNaseH_2"/>
    <property type="match status" value="1"/>
</dbReference>
<accession>A0AAV7WZE8</accession>
<dbReference type="InterPro" id="IPR041577">
    <property type="entry name" value="RT_RNaseH_2"/>
</dbReference>
<dbReference type="EMBL" id="JAPTSV010000795">
    <property type="protein sequence ID" value="KAJ1518995.1"/>
    <property type="molecule type" value="Genomic_DNA"/>
</dbReference>
<dbReference type="InterPro" id="IPR041588">
    <property type="entry name" value="Integrase_H2C2"/>
</dbReference>
<dbReference type="CDD" id="cd01647">
    <property type="entry name" value="RT_LTR"/>
    <property type="match status" value="1"/>
</dbReference>
<reference evidence="6" key="1">
    <citation type="submission" date="2022-12" db="EMBL/GenBank/DDBJ databases">
        <title>Chromosome-level genome assembly of the bean flower thrips Megalurothrips usitatus.</title>
        <authorList>
            <person name="Ma L."/>
            <person name="Liu Q."/>
            <person name="Li H."/>
            <person name="Cai W."/>
        </authorList>
    </citation>
    <scope>NUCLEOTIDE SEQUENCE</scope>
    <source>
        <strain evidence="6">Cailab_2022a</strain>
    </source>
</reference>
<dbReference type="InterPro" id="IPR012337">
    <property type="entry name" value="RNaseH-like_sf"/>
</dbReference>
<evidence type="ECO:0000313" key="6">
    <source>
        <dbReference type="EMBL" id="KAJ1518995.1"/>
    </source>
</evidence>
<protein>
    <recommendedName>
        <fullName evidence="1">RNA-directed DNA polymerase</fullName>
        <ecNumber evidence="1">2.7.7.49</ecNumber>
    </recommendedName>
</protein>
<dbReference type="SUPFAM" id="SSF53098">
    <property type="entry name" value="Ribonuclease H-like"/>
    <property type="match status" value="1"/>
</dbReference>
<organism evidence="6 7">
    <name type="scientific">Megalurothrips usitatus</name>
    <name type="common">bean blossom thrips</name>
    <dbReference type="NCBI Taxonomy" id="439358"/>
    <lineage>
        <taxon>Eukaryota</taxon>
        <taxon>Metazoa</taxon>
        <taxon>Ecdysozoa</taxon>
        <taxon>Arthropoda</taxon>
        <taxon>Hexapoda</taxon>
        <taxon>Insecta</taxon>
        <taxon>Pterygota</taxon>
        <taxon>Neoptera</taxon>
        <taxon>Paraneoptera</taxon>
        <taxon>Thysanoptera</taxon>
        <taxon>Terebrantia</taxon>
        <taxon>Thripoidea</taxon>
        <taxon>Thripidae</taxon>
        <taxon>Megalurothrips</taxon>
    </lineage>
</organism>
<dbReference type="InterPro" id="IPR036397">
    <property type="entry name" value="RNaseH_sf"/>
</dbReference>
<keyword evidence="7" id="KW-1185">Reference proteome</keyword>
<feature type="domain" description="Reverse transcriptase" evidence="4">
    <location>
        <begin position="308"/>
        <end position="485"/>
    </location>
</feature>
<evidence type="ECO:0000256" key="2">
    <source>
        <dbReference type="ARBA" id="ARBA00023268"/>
    </source>
</evidence>
<dbReference type="Gene3D" id="3.10.20.370">
    <property type="match status" value="1"/>
</dbReference>
<dbReference type="GO" id="GO:0003676">
    <property type="term" value="F:nucleic acid binding"/>
    <property type="evidence" value="ECO:0007669"/>
    <property type="project" value="InterPro"/>
</dbReference>
<dbReference type="InterPro" id="IPR001584">
    <property type="entry name" value="Integrase_cat-core"/>
</dbReference>
<feature type="region of interest" description="Disordered" evidence="3">
    <location>
        <begin position="704"/>
        <end position="727"/>
    </location>
</feature>
<dbReference type="GO" id="GO:0015074">
    <property type="term" value="P:DNA integration"/>
    <property type="evidence" value="ECO:0007669"/>
    <property type="project" value="InterPro"/>
</dbReference>
<dbReference type="InterPro" id="IPR043502">
    <property type="entry name" value="DNA/RNA_pol_sf"/>
</dbReference>
<feature type="domain" description="Integrase catalytic" evidence="5">
    <location>
        <begin position="852"/>
        <end position="1023"/>
    </location>
</feature>
<evidence type="ECO:0000256" key="3">
    <source>
        <dbReference type="SAM" id="MobiDB-lite"/>
    </source>
</evidence>
<dbReference type="Pfam" id="PF17921">
    <property type="entry name" value="Integrase_H2C2"/>
    <property type="match status" value="1"/>
</dbReference>
<keyword evidence="2" id="KW-0511">Multifunctional enzyme</keyword>